<dbReference type="InterPro" id="IPR001633">
    <property type="entry name" value="EAL_dom"/>
</dbReference>
<dbReference type="GO" id="GO:0071111">
    <property type="term" value="F:cyclic-guanylate-specific phosphodiesterase activity"/>
    <property type="evidence" value="ECO:0007669"/>
    <property type="project" value="InterPro"/>
</dbReference>
<organism evidence="2 3">
    <name type="scientific">Sulfurihydrogenibium yellowstonense SS-5</name>
    <dbReference type="NCBI Taxonomy" id="432331"/>
    <lineage>
        <taxon>Bacteria</taxon>
        <taxon>Pseudomonadati</taxon>
        <taxon>Aquificota</taxon>
        <taxon>Aquificia</taxon>
        <taxon>Aquificales</taxon>
        <taxon>Hydrogenothermaceae</taxon>
        <taxon>Sulfurihydrogenibium</taxon>
    </lineage>
</organism>
<dbReference type="GO" id="GO:0019825">
    <property type="term" value="F:oxygen binding"/>
    <property type="evidence" value="ECO:0007669"/>
    <property type="project" value="InterPro"/>
</dbReference>
<evidence type="ECO:0000313" key="2">
    <source>
        <dbReference type="EMBL" id="EEP60391.1"/>
    </source>
</evidence>
<evidence type="ECO:0000313" key="3">
    <source>
        <dbReference type="Proteomes" id="UP000005540"/>
    </source>
</evidence>
<dbReference type="PANTHER" id="PTHR33121">
    <property type="entry name" value="CYCLIC DI-GMP PHOSPHODIESTERASE PDEF"/>
    <property type="match status" value="1"/>
</dbReference>
<sequence length="690" mass="81196">MLNVKILKNFFVKRGLALVNKEKFMEISYVIFNKFYYTLLSNNDTSKYFTSFEILNNLIKRQSEVLYNVFELIEKSDYKKAFDILYEVAKMHHKLGIDKTALFSSIDLYIYLLEEYKEELKISKTMIDNLKDLLQATTAKVYIENTLQDIYKFLKSLDYKIAFEVAEKVELLQKAVESFYRDHKVGVYLESHTICSVAKMLRSLAFDVMCYGKEDKKREMLMTHKLIHDNMNDVLSSLESKDFLKAVSYTRDFINNITKFLYDYEKIYTDWNNHKDDIIAKILTDKHQKDKYGVILIHRFREAKFDEKVSKEIENLLSKFLEDNVFYVWIDDYKELILFMDKRDSNFQNLLNRILEELEDLAQKIPNTYLFTGGSIFAIIKIDPEFFADYGAEELKEAINAITDQLLTGSKNDSKLIIVKDLREDFEELLKIARENLKIKKLVIEKVLNKDIDIFVQWIYDLNLNKKYVEILVRVKGKNNEYIPAYKFIKVLEKEKMMDKLDEAMFIKLAENIDKIKKLTNKISVNIYPDSLNSDIVIDALKKLADVCNKNGVELNIEITEYAIVTNREIFEYIKDSKVYLVIDDFGAGYTNFELIGSLKEKDLVKALKIDGSIVKRLIESKLYENIATTISQFAKATELDLVYEFVDNEEIINKIKEISEETKMPYDRVYLQGFYLHKPSPLEEELKVK</sequence>
<dbReference type="Proteomes" id="UP000005540">
    <property type="component" value="Unassembled WGS sequence"/>
</dbReference>
<keyword evidence="3" id="KW-1185">Reference proteome</keyword>
<dbReference type="InterPro" id="IPR035919">
    <property type="entry name" value="EAL_sf"/>
</dbReference>
<protein>
    <submittedName>
        <fullName evidence="2">Putative eal/pas/ggdef domain protein</fullName>
    </submittedName>
</protein>
<comment type="caution">
    <text evidence="2">The sequence shown here is derived from an EMBL/GenBank/DDBJ whole genome shotgun (WGS) entry which is preliminary data.</text>
</comment>
<dbReference type="AlphaFoldDB" id="C4FKK5"/>
<dbReference type="OrthoDB" id="7057390at2"/>
<dbReference type="PROSITE" id="PS50883">
    <property type="entry name" value="EAL"/>
    <property type="match status" value="1"/>
</dbReference>
<evidence type="ECO:0000259" key="1">
    <source>
        <dbReference type="PROSITE" id="PS50883"/>
    </source>
</evidence>
<dbReference type="SMART" id="SM00052">
    <property type="entry name" value="EAL"/>
    <property type="match status" value="1"/>
</dbReference>
<dbReference type="GO" id="GO:0020037">
    <property type="term" value="F:heme binding"/>
    <property type="evidence" value="ECO:0007669"/>
    <property type="project" value="InterPro"/>
</dbReference>
<proteinExistence type="predicted"/>
<dbReference type="SUPFAM" id="SSF141868">
    <property type="entry name" value="EAL domain-like"/>
    <property type="match status" value="1"/>
</dbReference>
<gene>
    <name evidence="2" type="ORF">SULYE_1105</name>
</gene>
<dbReference type="Gene3D" id="3.20.20.450">
    <property type="entry name" value="EAL domain"/>
    <property type="match status" value="1"/>
</dbReference>
<dbReference type="InterPro" id="IPR012292">
    <property type="entry name" value="Globin/Proto"/>
</dbReference>
<dbReference type="CDD" id="cd01948">
    <property type="entry name" value="EAL"/>
    <property type="match status" value="1"/>
</dbReference>
<accession>C4FKK5</accession>
<dbReference type="Pfam" id="PF00563">
    <property type="entry name" value="EAL"/>
    <property type="match status" value="1"/>
</dbReference>
<feature type="domain" description="EAL" evidence="1">
    <location>
        <begin position="436"/>
        <end position="690"/>
    </location>
</feature>
<dbReference type="PANTHER" id="PTHR33121:SF79">
    <property type="entry name" value="CYCLIC DI-GMP PHOSPHODIESTERASE PDED-RELATED"/>
    <property type="match status" value="1"/>
</dbReference>
<reference evidence="2 3" key="1">
    <citation type="submission" date="2009-04" db="EMBL/GenBank/DDBJ databases">
        <authorList>
            <person name="Reysenbach A.-L."/>
            <person name="Heidelberg J.F."/>
            <person name="Nelson W.C."/>
        </authorList>
    </citation>
    <scope>NUCLEOTIDE SEQUENCE [LARGE SCALE GENOMIC DNA]</scope>
    <source>
        <strain evidence="2 3">SS-5</strain>
    </source>
</reference>
<name>C4FKK5_9AQUI</name>
<dbReference type="Gene3D" id="1.10.490.10">
    <property type="entry name" value="Globins"/>
    <property type="match status" value="1"/>
</dbReference>
<dbReference type="InterPro" id="IPR050706">
    <property type="entry name" value="Cyclic-di-GMP_PDE-like"/>
</dbReference>
<dbReference type="EMBL" id="ABZS01000102">
    <property type="protein sequence ID" value="EEP60391.1"/>
    <property type="molecule type" value="Genomic_DNA"/>
</dbReference>